<dbReference type="PROSITE" id="PS50979">
    <property type="entry name" value="BC"/>
    <property type="match status" value="1"/>
</dbReference>
<evidence type="ECO:0000313" key="9">
    <source>
        <dbReference type="Proteomes" id="UP000077412"/>
    </source>
</evidence>
<keyword evidence="1" id="KW-0436">Ligase</keyword>
<dbReference type="SUPFAM" id="SSF51246">
    <property type="entry name" value="Rudiment single hybrid motif"/>
    <property type="match status" value="1"/>
</dbReference>
<dbReference type="SUPFAM" id="SSF56059">
    <property type="entry name" value="Glutathione synthetase ATP-binding domain-like"/>
    <property type="match status" value="1"/>
</dbReference>
<keyword evidence="3 5" id="KW-0067">ATP-binding</keyword>
<dbReference type="PROSITE" id="PS00866">
    <property type="entry name" value="CPSASE_1"/>
    <property type="match status" value="1"/>
</dbReference>
<dbReference type="Pfam" id="PF02786">
    <property type="entry name" value="CPSase_L_D2"/>
    <property type="match status" value="1"/>
</dbReference>
<dbReference type="OrthoDB" id="9807469at2"/>
<evidence type="ECO:0000256" key="3">
    <source>
        <dbReference type="ARBA" id="ARBA00022840"/>
    </source>
</evidence>
<evidence type="ECO:0000313" key="8">
    <source>
        <dbReference type="EMBL" id="ANX12175.1"/>
    </source>
</evidence>
<dbReference type="PANTHER" id="PTHR18866:SF128">
    <property type="entry name" value="UREA AMIDOLYASE"/>
    <property type="match status" value="1"/>
</dbReference>
<evidence type="ECO:0000256" key="5">
    <source>
        <dbReference type="PROSITE-ProRule" id="PRU00409"/>
    </source>
</evidence>
<evidence type="ECO:0000256" key="2">
    <source>
        <dbReference type="ARBA" id="ARBA00022741"/>
    </source>
</evidence>
<sequence>MKKILIANRGEIALRIIQTCKEMNIETVAVYSDADKDLPFVKAADVAIHIGESPVAKSYLQSDSILKAAIEQKVDAIHPGYGLLSENDEFAKKIEEADIKFIGPSPQTIEWMGDKIMARKTMQQAGVPIVPGTIEPIEDVEEGVKLAEQIGYPVMLKASSGGGGIGMVKCENKEDLHKHFVSSQQRAKNYFGSGRMFIEKCIENARHIEVQVMGDTHGNIVHLYERDCSIQRRNQKVVEESPSPFLTESLRSKITEAAVEAAKAVNYVNAGTVEFVVSENGDFYFLEMNTRLQVEHPVTESITGLDLVRWQIQIAQGETLPLAQNEILSKGHAMEFRLYAEDPVSFFPAPGKIEELVWPEMDNVRIDTGYESGNQVTPFYDPMIAKIIVSDSNRAECLISAKRFFDSIQIKGLKTNVPLFQQLLEDEGFRKGNYTTDFLSKRSVSKP</sequence>
<dbReference type="InterPro" id="IPR005479">
    <property type="entry name" value="CPAse_ATP-bd"/>
</dbReference>
<dbReference type="FunFam" id="3.40.50.20:FF:000010">
    <property type="entry name" value="Propionyl-CoA carboxylase subunit alpha"/>
    <property type="match status" value="1"/>
</dbReference>
<dbReference type="RefSeq" id="WP_066289131.1">
    <property type="nucleotide sequence ID" value="NZ_CP016761.1"/>
</dbReference>
<dbReference type="InterPro" id="IPR005482">
    <property type="entry name" value="Biotin_COase_C"/>
</dbReference>
<accession>A0A1B1Z3T0</accession>
<dbReference type="PANTHER" id="PTHR18866">
    <property type="entry name" value="CARBOXYLASE:PYRUVATE/ACETYL-COA/PROPIONYL-COA CARBOXYLASE"/>
    <property type="match status" value="1"/>
</dbReference>
<dbReference type="PROSITE" id="PS50975">
    <property type="entry name" value="ATP_GRASP"/>
    <property type="match status" value="1"/>
</dbReference>
<dbReference type="PROSITE" id="PS00867">
    <property type="entry name" value="CPSASE_2"/>
    <property type="match status" value="1"/>
</dbReference>
<dbReference type="SMART" id="SM00878">
    <property type="entry name" value="Biotin_carb_C"/>
    <property type="match status" value="1"/>
</dbReference>
<proteinExistence type="predicted"/>
<dbReference type="GO" id="GO:0016874">
    <property type="term" value="F:ligase activity"/>
    <property type="evidence" value="ECO:0007669"/>
    <property type="project" value="UniProtKB-KW"/>
</dbReference>
<dbReference type="InterPro" id="IPR016185">
    <property type="entry name" value="PreATP-grasp_dom_sf"/>
</dbReference>
<protein>
    <submittedName>
        <fullName evidence="8">Biotin carboxylase</fullName>
    </submittedName>
</protein>
<keyword evidence="2 5" id="KW-0547">Nucleotide-binding</keyword>
<gene>
    <name evidence="8" type="ORF">ABE41_009160</name>
</gene>
<feature type="domain" description="ATP-grasp" evidence="6">
    <location>
        <begin position="119"/>
        <end position="316"/>
    </location>
</feature>
<evidence type="ECO:0000256" key="1">
    <source>
        <dbReference type="ARBA" id="ARBA00022598"/>
    </source>
</evidence>
<dbReference type="InterPro" id="IPR050856">
    <property type="entry name" value="Biotin_carboxylase_complex"/>
</dbReference>
<dbReference type="NCBIfam" id="NF006367">
    <property type="entry name" value="PRK08591.1"/>
    <property type="match status" value="1"/>
</dbReference>
<dbReference type="GO" id="GO:0005524">
    <property type="term" value="F:ATP binding"/>
    <property type="evidence" value="ECO:0007669"/>
    <property type="project" value="UniProtKB-UniRule"/>
</dbReference>
<reference evidence="8 9" key="1">
    <citation type="submission" date="2016-08" db="EMBL/GenBank/DDBJ databases">
        <title>Complete genome sequence of Fictibacillus arsenicus G25-54, a strain with toxicity to nematodes and a potential arsenic-resistance activity.</title>
        <authorList>
            <person name="Zheng Z."/>
        </authorList>
    </citation>
    <scope>NUCLEOTIDE SEQUENCE [LARGE SCALE GENOMIC DNA]</scope>
    <source>
        <strain evidence="8 9">G25-54</strain>
    </source>
</reference>
<dbReference type="Gene3D" id="3.30.470.20">
    <property type="entry name" value="ATP-grasp fold, B domain"/>
    <property type="match status" value="1"/>
</dbReference>
<dbReference type="InterPro" id="IPR011764">
    <property type="entry name" value="Biotin_carboxylation_dom"/>
</dbReference>
<dbReference type="AlphaFoldDB" id="A0A1B1Z3T0"/>
<dbReference type="SUPFAM" id="SSF52440">
    <property type="entry name" value="PreATP-grasp domain"/>
    <property type="match status" value="1"/>
</dbReference>
<organism evidence="8 9">
    <name type="scientific">Fictibacillus arsenicus</name>
    <dbReference type="NCBI Taxonomy" id="255247"/>
    <lineage>
        <taxon>Bacteria</taxon>
        <taxon>Bacillati</taxon>
        <taxon>Bacillota</taxon>
        <taxon>Bacilli</taxon>
        <taxon>Bacillales</taxon>
        <taxon>Fictibacillaceae</taxon>
        <taxon>Fictibacillus</taxon>
    </lineage>
</organism>
<dbReference type="EMBL" id="CP016761">
    <property type="protein sequence ID" value="ANX12175.1"/>
    <property type="molecule type" value="Genomic_DNA"/>
</dbReference>
<dbReference type="STRING" id="255247.ABE41_009160"/>
<dbReference type="Pfam" id="PF00289">
    <property type="entry name" value="Biotin_carb_N"/>
    <property type="match status" value="1"/>
</dbReference>
<evidence type="ECO:0000256" key="4">
    <source>
        <dbReference type="ARBA" id="ARBA00023267"/>
    </source>
</evidence>
<name>A0A1B1Z3T0_9BACL</name>
<dbReference type="InterPro" id="IPR011761">
    <property type="entry name" value="ATP-grasp"/>
</dbReference>
<dbReference type="InterPro" id="IPR005481">
    <property type="entry name" value="BC-like_N"/>
</dbReference>
<evidence type="ECO:0000259" key="7">
    <source>
        <dbReference type="PROSITE" id="PS50979"/>
    </source>
</evidence>
<evidence type="ECO:0000259" key="6">
    <source>
        <dbReference type="PROSITE" id="PS50975"/>
    </source>
</evidence>
<feature type="domain" description="Biotin carboxylation" evidence="7">
    <location>
        <begin position="1"/>
        <end position="444"/>
    </location>
</feature>
<keyword evidence="4" id="KW-0092">Biotin</keyword>
<dbReference type="KEGG" id="far:ABE41_009160"/>
<dbReference type="Proteomes" id="UP000077412">
    <property type="component" value="Chromosome"/>
</dbReference>
<dbReference type="InterPro" id="IPR011054">
    <property type="entry name" value="Rudment_hybrid_motif"/>
</dbReference>
<dbReference type="GO" id="GO:0046872">
    <property type="term" value="F:metal ion binding"/>
    <property type="evidence" value="ECO:0007669"/>
    <property type="project" value="InterPro"/>
</dbReference>
<dbReference type="Pfam" id="PF02785">
    <property type="entry name" value="Biotin_carb_C"/>
    <property type="match status" value="1"/>
</dbReference>
<keyword evidence="9" id="KW-1185">Reference proteome</keyword>
<dbReference type="FunFam" id="3.30.1490.20:FF:000003">
    <property type="entry name" value="acetyl-CoA carboxylase isoform X1"/>
    <property type="match status" value="1"/>
</dbReference>